<dbReference type="EMBL" id="MCGT01000028">
    <property type="protein sequence ID" value="ORX48792.1"/>
    <property type="molecule type" value="Genomic_DNA"/>
</dbReference>
<organism evidence="2 3">
    <name type="scientific">Hesseltinella vesiculosa</name>
    <dbReference type="NCBI Taxonomy" id="101127"/>
    <lineage>
        <taxon>Eukaryota</taxon>
        <taxon>Fungi</taxon>
        <taxon>Fungi incertae sedis</taxon>
        <taxon>Mucoromycota</taxon>
        <taxon>Mucoromycotina</taxon>
        <taxon>Mucoromycetes</taxon>
        <taxon>Mucorales</taxon>
        <taxon>Cunninghamellaceae</taxon>
        <taxon>Hesseltinella</taxon>
    </lineage>
</organism>
<reference evidence="2 3" key="1">
    <citation type="submission" date="2016-07" db="EMBL/GenBank/DDBJ databases">
        <title>Pervasive Adenine N6-methylation of Active Genes in Fungi.</title>
        <authorList>
            <consortium name="DOE Joint Genome Institute"/>
            <person name="Mondo S.J."/>
            <person name="Dannebaum R.O."/>
            <person name="Kuo R.C."/>
            <person name="Labutti K."/>
            <person name="Haridas S."/>
            <person name="Kuo A."/>
            <person name="Salamov A."/>
            <person name="Ahrendt S.R."/>
            <person name="Lipzen A."/>
            <person name="Sullivan W."/>
            <person name="Andreopoulos W.B."/>
            <person name="Clum A."/>
            <person name="Lindquist E."/>
            <person name="Daum C."/>
            <person name="Ramamoorthy G.K."/>
            <person name="Gryganskyi A."/>
            <person name="Culley D."/>
            <person name="Magnuson J.K."/>
            <person name="James T.Y."/>
            <person name="O'Malley M.A."/>
            <person name="Stajich J.E."/>
            <person name="Spatafora J.W."/>
            <person name="Visel A."/>
            <person name="Grigoriev I.V."/>
        </authorList>
    </citation>
    <scope>NUCLEOTIDE SEQUENCE [LARGE SCALE GENOMIC DNA]</scope>
    <source>
        <strain evidence="2 3">NRRL 3301</strain>
    </source>
</reference>
<protein>
    <submittedName>
        <fullName evidence="2">Uncharacterized protein</fullName>
    </submittedName>
</protein>
<feature type="region of interest" description="Disordered" evidence="1">
    <location>
        <begin position="41"/>
        <end position="68"/>
    </location>
</feature>
<feature type="compositionally biased region" description="Basic and acidic residues" evidence="1">
    <location>
        <begin position="41"/>
        <end position="54"/>
    </location>
</feature>
<accession>A0A1X2GA19</accession>
<dbReference type="Proteomes" id="UP000242146">
    <property type="component" value="Unassembled WGS sequence"/>
</dbReference>
<name>A0A1X2GA19_9FUNG</name>
<proteinExistence type="predicted"/>
<evidence type="ECO:0000313" key="2">
    <source>
        <dbReference type="EMBL" id="ORX48792.1"/>
    </source>
</evidence>
<evidence type="ECO:0000256" key="1">
    <source>
        <dbReference type="SAM" id="MobiDB-lite"/>
    </source>
</evidence>
<dbReference type="AlphaFoldDB" id="A0A1X2GA19"/>
<evidence type="ECO:0000313" key="3">
    <source>
        <dbReference type="Proteomes" id="UP000242146"/>
    </source>
</evidence>
<comment type="caution">
    <text evidence="2">The sequence shown here is derived from an EMBL/GenBank/DDBJ whole genome shotgun (WGS) entry which is preliminary data.</text>
</comment>
<keyword evidence="3" id="KW-1185">Reference proteome</keyword>
<feature type="region of interest" description="Disordered" evidence="1">
    <location>
        <begin position="1"/>
        <end position="25"/>
    </location>
</feature>
<gene>
    <name evidence="2" type="ORF">DM01DRAFT_1112817</name>
</gene>
<sequence length="124" mass="14040">MIVLKDEKKKKKAGTPSQLKTEKKINEKWKPWEKKLFGGMAKAEKEKKNSEQKRGSFGPRWQPADKSSPECHLTAASVLRVFPAVLLPLGFASILNNLRIQSLRSDPNVEHQALQDTSFDKVIN</sequence>